<dbReference type="Bgee" id="ENSAMXG00000035743">
    <property type="expression patterns" value="Expressed in testis and 9 other cell types or tissues"/>
</dbReference>
<dbReference type="InterPro" id="IPR039989">
    <property type="entry name" value="NUDT9"/>
</dbReference>
<feature type="region of interest" description="Disordered" evidence="1">
    <location>
        <begin position="16"/>
        <end position="38"/>
    </location>
</feature>
<protein>
    <recommendedName>
        <fullName evidence="4">Nudix hydrolase domain-containing protein</fullName>
    </recommendedName>
</protein>
<dbReference type="GO" id="GO:0047631">
    <property type="term" value="F:ADP-ribose diphosphatase activity"/>
    <property type="evidence" value="ECO:0007669"/>
    <property type="project" value="InterPro"/>
</dbReference>
<evidence type="ECO:0000313" key="3">
    <source>
        <dbReference type="Proteomes" id="UP000018467"/>
    </source>
</evidence>
<evidence type="ECO:0008006" key="4">
    <source>
        <dbReference type="Google" id="ProtNLM"/>
    </source>
</evidence>
<evidence type="ECO:0000313" key="2">
    <source>
        <dbReference type="Ensembl" id="ENSAMXP00000054200.1"/>
    </source>
</evidence>
<reference evidence="2" key="3">
    <citation type="submission" date="2025-08" db="UniProtKB">
        <authorList>
            <consortium name="Ensembl"/>
        </authorList>
    </citation>
    <scope>IDENTIFICATION</scope>
</reference>
<proteinExistence type="predicted"/>
<evidence type="ECO:0000256" key="1">
    <source>
        <dbReference type="SAM" id="MobiDB-lite"/>
    </source>
</evidence>
<name>A0A3B1KJL0_ASTMX</name>
<keyword evidence="3" id="KW-1185">Reference proteome</keyword>
<dbReference type="SUPFAM" id="SSF55811">
    <property type="entry name" value="Nudix"/>
    <property type="match status" value="1"/>
</dbReference>
<dbReference type="PANTHER" id="PTHR13030:SF8">
    <property type="entry name" value="ADP-RIBOSE PYROPHOSPHATASE, MITOCHONDRIAL"/>
    <property type="match status" value="1"/>
</dbReference>
<organism evidence="2 3">
    <name type="scientific">Astyanax mexicanus</name>
    <name type="common">Blind cave fish</name>
    <name type="synonym">Astyanax fasciatus mexicanus</name>
    <dbReference type="NCBI Taxonomy" id="7994"/>
    <lineage>
        <taxon>Eukaryota</taxon>
        <taxon>Metazoa</taxon>
        <taxon>Chordata</taxon>
        <taxon>Craniata</taxon>
        <taxon>Vertebrata</taxon>
        <taxon>Euteleostomi</taxon>
        <taxon>Actinopterygii</taxon>
        <taxon>Neopterygii</taxon>
        <taxon>Teleostei</taxon>
        <taxon>Ostariophysi</taxon>
        <taxon>Characiformes</taxon>
        <taxon>Characoidei</taxon>
        <taxon>Acestrorhamphidae</taxon>
        <taxon>Acestrorhamphinae</taxon>
        <taxon>Astyanax</taxon>
    </lineage>
</organism>
<dbReference type="AlphaFoldDB" id="A0A3B1KJL0"/>
<reference evidence="3" key="1">
    <citation type="submission" date="2013-03" db="EMBL/GenBank/DDBJ databases">
        <authorList>
            <person name="Jeffery W."/>
            <person name="Warren W."/>
            <person name="Wilson R.K."/>
        </authorList>
    </citation>
    <scope>NUCLEOTIDE SEQUENCE</scope>
    <source>
        <strain evidence="3">female</strain>
    </source>
</reference>
<accession>A0A3B1KJL0</accession>
<sequence>VEFTLYQPPVYNHQEAKSDTSALDSHRNPAGRTGIKGRGALKSLGPNHIVDPVITTEGGVLEFLALWEQTEGCWKFPGGYVDDSRNTDNAWVETTVVTVHLQWHEVSSKIAMCPYQKEALRLVAQLHHINF</sequence>
<reference evidence="3" key="2">
    <citation type="journal article" date="2014" name="Nat. Commun.">
        <title>The cavefish genome reveals candidate genes for eye loss.</title>
        <authorList>
            <person name="McGaugh S.E."/>
            <person name="Gross J.B."/>
            <person name="Aken B."/>
            <person name="Blin M."/>
            <person name="Borowsky R."/>
            <person name="Chalopin D."/>
            <person name="Hinaux H."/>
            <person name="Jeffery W.R."/>
            <person name="Keene A."/>
            <person name="Ma L."/>
            <person name="Minx P."/>
            <person name="Murphy D."/>
            <person name="O'Quin K.E."/>
            <person name="Retaux S."/>
            <person name="Rohner N."/>
            <person name="Searle S.M."/>
            <person name="Stahl B.A."/>
            <person name="Tabin C."/>
            <person name="Volff J.N."/>
            <person name="Yoshizawa M."/>
            <person name="Warren W.C."/>
        </authorList>
    </citation>
    <scope>NUCLEOTIDE SEQUENCE [LARGE SCALE GENOMIC DNA]</scope>
    <source>
        <strain evidence="3">female</strain>
    </source>
</reference>
<dbReference type="PANTHER" id="PTHR13030">
    <property type="entry name" value="NUDIX HYDROLASE"/>
    <property type="match status" value="1"/>
</dbReference>
<dbReference type="InParanoid" id="A0A3B1KJL0"/>
<dbReference type="InterPro" id="IPR015797">
    <property type="entry name" value="NUDIX_hydrolase-like_dom_sf"/>
</dbReference>
<dbReference type="Ensembl" id="ENSAMXT00000048051.1">
    <property type="protein sequence ID" value="ENSAMXP00000054200.1"/>
    <property type="gene ID" value="ENSAMXG00000035743.1"/>
</dbReference>
<reference evidence="2" key="4">
    <citation type="submission" date="2025-09" db="UniProtKB">
        <authorList>
            <consortium name="Ensembl"/>
        </authorList>
    </citation>
    <scope>IDENTIFICATION</scope>
</reference>
<dbReference type="GeneTree" id="ENSGT00940000182309"/>
<dbReference type="Proteomes" id="UP000018467">
    <property type="component" value="Unassembled WGS sequence"/>
</dbReference>
<dbReference type="Gene3D" id="3.90.79.10">
    <property type="entry name" value="Nucleoside Triphosphate Pyrophosphohydrolase"/>
    <property type="match status" value="1"/>
</dbReference>